<comment type="similarity">
    <text evidence="1">Belongs to the PrpD family.</text>
</comment>
<proteinExistence type="inferred from homology"/>
<dbReference type="AlphaFoldDB" id="V8QRD2"/>
<keyword evidence="5" id="KW-1185">Reference proteome</keyword>
<dbReference type="Gene3D" id="1.10.4100.10">
    <property type="entry name" value="2-methylcitrate dehydratase PrpD"/>
    <property type="match status" value="1"/>
</dbReference>
<evidence type="ECO:0000259" key="3">
    <source>
        <dbReference type="Pfam" id="PF19305"/>
    </source>
</evidence>
<name>V8QRD2_9BURK</name>
<accession>V8QRD2</accession>
<dbReference type="EMBL" id="AYXT01000010">
    <property type="protein sequence ID" value="ETF02202.1"/>
    <property type="molecule type" value="Genomic_DNA"/>
</dbReference>
<dbReference type="InterPro" id="IPR045337">
    <property type="entry name" value="MmgE_PrpD_C"/>
</dbReference>
<dbReference type="Gene3D" id="3.30.1330.120">
    <property type="entry name" value="2-methylcitrate dehydratase PrpD"/>
    <property type="match status" value="1"/>
</dbReference>
<dbReference type="Pfam" id="PF03972">
    <property type="entry name" value="MmgE_PrpD_N"/>
    <property type="match status" value="1"/>
</dbReference>
<evidence type="ECO:0000256" key="1">
    <source>
        <dbReference type="ARBA" id="ARBA00006174"/>
    </source>
</evidence>
<comment type="caution">
    <text evidence="4">The sequence shown here is derived from an EMBL/GenBank/DDBJ whole genome shotgun (WGS) entry which is preliminary data.</text>
</comment>
<dbReference type="InterPro" id="IPR042188">
    <property type="entry name" value="MmgE/PrpD_sf_2"/>
</dbReference>
<dbReference type="PANTHER" id="PTHR16943">
    <property type="entry name" value="2-METHYLCITRATE DEHYDRATASE-RELATED"/>
    <property type="match status" value="1"/>
</dbReference>
<dbReference type="InterPro" id="IPR045336">
    <property type="entry name" value="MmgE_PrpD_N"/>
</dbReference>
<dbReference type="STRING" id="1424334.W822_15905"/>
<reference evidence="4 5" key="1">
    <citation type="journal article" date="2014" name="Genome Announc.">
        <title>Draft Genome Sequence of Advenella kashmirensis Strain W13003, a Polycyclic Aromatic Hydrocarbon-Degrading Bacterium.</title>
        <authorList>
            <person name="Wang X."/>
            <person name="Jin D."/>
            <person name="Zhou L."/>
            <person name="Wu L."/>
            <person name="An W."/>
            <person name="Zhao L."/>
        </authorList>
    </citation>
    <scope>NUCLEOTIDE SEQUENCE [LARGE SCALE GENOMIC DNA]</scope>
    <source>
        <strain evidence="4 5">W13003</strain>
    </source>
</reference>
<feature type="domain" description="MmgE/PrpD C-terminal" evidence="3">
    <location>
        <begin position="282"/>
        <end position="439"/>
    </location>
</feature>
<dbReference type="PANTHER" id="PTHR16943:SF8">
    <property type="entry name" value="2-METHYLCITRATE DEHYDRATASE"/>
    <property type="match status" value="1"/>
</dbReference>
<dbReference type="eggNOG" id="COG2079">
    <property type="taxonomic scope" value="Bacteria"/>
</dbReference>
<feature type="domain" description="MmgE/PrpD N-terminal" evidence="2">
    <location>
        <begin position="20"/>
        <end position="257"/>
    </location>
</feature>
<dbReference type="GO" id="GO:0016829">
    <property type="term" value="F:lyase activity"/>
    <property type="evidence" value="ECO:0007669"/>
    <property type="project" value="InterPro"/>
</dbReference>
<evidence type="ECO:0000313" key="4">
    <source>
        <dbReference type="EMBL" id="ETF02202.1"/>
    </source>
</evidence>
<dbReference type="InterPro" id="IPR005656">
    <property type="entry name" value="MmgE_PrpD"/>
</dbReference>
<dbReference type="PATRIC" id="fig|1424334.3.peg.3189"/>
<evidence type="ECO:0000259" key="2">
    <source>
        <dbReference type="Pfam" id="PF03972"/>
    </source>
</evidence>
<protein>
    <submittedName>
        <fullName evidence="4">2-methylcitrate dehydratase</fullName>
    </submittedName>
</protein>
<dbReference type="Proteomes" id="UP000018733">
    <property type="component" value="Unassembled WGS sequence"/>
</dbReference>
<dbReference type="InterPro" id="IPR042183">
    <property type="entry name" value="MmgE/PrpD_sf_1"/>
</dbReference>
<dbReference type="SUPFAM" id="SSF103378">
    <property type="entry name" value="2-methylcitrate dehydratase PrpD"/>
    <property type="match status" value="1"/>
</dbReference>
<gene>
    <name evidence="4" type="ORF">W822_15905</name>
</gene>
<dbReference type="HOGENOM" id="CLU_026574_1_1_4"/>
<evidence type="ECO:0000313" key="5">
    <source>
        <dbReference type="Proteomes" id="UP000018733"/>
    </source>
</evidence>
<organism evidence="4 5">
    <name type="scientific">Advenella kashmirensis W13003</name>
    <dbReference type="NCBI Taxonomy" id="1424334"/>
    <lineage>
        <taxon>Bacteria</taxon>
        <taxon>Pseudomonadati</taxon>
        <taxon>Pseudomonadota</taxon>
        <taxon>Betaproteobacteria</taxon>
        <taxon>Burkholderiales</taxon>
        <taxon>Alcaligenaceae</taxon>
    </lineage>
</organism>
<dbReference type="InterPro" id="IPR036148">
    <property type="entry name" value="MmgE/PrpD_sf"/>
</dbReference>
<sequence length="477" mass="51024">MRTSDPHLAEQVGSDFSSVLADFICGLNPESLPEDVRRAARANILDTLVCAVAGSSAQGVEEVRDLVTGWGGAPQASVLVFGNRIPAHQAAWINGMMAHARDYDDTHDAAVLHAGVSVVPAALAAAQLRGQISGAELIAGVAAGLETISRLGMATKVGIIESGFMYTSLFGHFAATAAAATILRLDRSQIINALGIGYSQVAGNHQVTRDAALTKRMQPGFAAMAALVSVQLAQKGIRGAQATFEGIDGFFRVYLHNQYDPAVLRDGLGARYAFTRLSYKPYPCCRFNHCGIEAALELREELGECIKEIVRIRVGLNRQAYQAVCTPIEVRRSPQTVVQAQFSIPYTVAAALVDGQVGLGHFAADLHQRKDIIALAQKVEPYVDEEIERSHGRNVSPVVIDVELANGRTSRQRVDIPLGHPDRPMSEAIAAAKARDCFKAAACPLADNAPDALSRLINDLDAVDDIEKVLSVVTQTT</sequence>
<dbReference type="Pfam" id="PF19305">
    <property type="entry name" value="MmgE_PrpD_C"/>
    <property type="match status" value="1"/>
</dbReference>